<dbReference type="SUPFAM" id="SSF51735">
    <property type="entry name" value="NAD(P)-binding Rossmann-fold domains"/>
    <property type="match status" value="1"/>
</dbReference>
<dbReference type="GO" id="GO:0000166">
    <property type="term" value="F:nucleotide binding"/>
    <property type="evidence" value="ECO:0007669"/>
    <property type="project" value="InterPro"/>
</dbReference>
<gene>
    <name evidence="5" type="ORF">K8V85_02500</name>
</gene>
<dbReference type="Proteomes" id="UP000706163">
    <property type="component" value="Unassembled WGS sequence"/>
</dbReference>
<comment type="caution">
    <text evidence="5">The sequence shown here is derived from an EMBL/GenBank/DDBJ whole genome shotgun (WGS) entry which is preliminary data.</text>
</comment>
<dbReference type="Pfam" id="PF01408">
    <property type="entry name" value="GFO_IDH_MocA"/>
    <property type="match status" value="1"/>
</dbReference>
<evidence type="ECO:0000256" key="1">
    <source>
        <dbReference type="ARBA" id="ARBA00010928"/>
    </source>
</evidence>
<name>A0A921GZ40_9STAP</name>
<evidence type="ECO:0000256" key="2">
    <source>
        <dbReference type="ARBA" id="ARBA00023002"/>
    </source>
</evidence>
<dbReference type="InterPro" id="IPR055170">
    <property type="entry name" value="GFO_IDH_MocA-like_dom"/>
</dbReference>
<dbReference type="Gene3D" id="3.30.360.10">
    <property type="entry name" value="Dihydrodipicolinate Reductase, domain 2"/>
    <property type="match status" value="1"/>
</dbReference>
<dbReference type="RefSeq" id="WP_195708805.1">
    <property type="nucleotide sequence ID" value="NZ_DYVT01000028.1"/>
</dbReference>
<feature type="domain" description="GFO/IDH/MocA-like oxidoreductase" evidence="4">
    <location>
        <begin position="133"/>
        <end position="259"/>
    </location>
</feature>
<evidence type="ECO:0000259" key="3">
    <source>
        <dbReference type="Pfam" id="PF01408"/>
    </source>
</evidence>
<dbReference type="EMBL" id="DYVT01000028">
    <property type="protein sequence ID" value="HJF67158.1"/>
    <property type="molecule type" value="Genomic_DNA"/>
</dbReference>
<dbReference type="InterPro" id="IPR000683">
    <property type="entry name" value="Gfo/Idh/MocA-like_OxRdtase_N"/>
</dbReference>
<dbReference type="PANTHER" id="PTHR42840">
    <property type="entry name" value="NAD(P)-BINDING ROSSMANN-FOLD SUPERFAMILY PROTEIN-RELATED"/>
    <property type="match status" value="1"/>
</dbReference>
<dbReference type="Pfam" id="PF22725">
    <property type="entry name" value="GFO_IDH_MocA_C3"/>
    <property type="match status" value="1"/>
</dbReference>
<evidence type="ECO:0000259" key="4">
    <source>
        <dbReference type="Pfam" id="PF22725"/>
    </source>
</evidence>
<proteinExistence type="inferred from homology"/>
<dbReference type="GO" id="GO:0006740">
    <property type="term" value="P:NADPH regeneration"/>
    <property type="evidence" value="ECO:0007669"/>
    <property type="project" value="TreeGrafter"/>
</dbReference>
<dbReference type="GO" id="GO:0016491">
    <property type="term" value="F:oxidoreductase activity"/>
    <property type="evidence" value="ECO:0007669"/>
    <property type="project" value="UniProtKB-KW"/>
</dbReference>
<dbReference type="GO" id="GO:0005737">
    <property type="term" value="C:cytoplasm"/>
    <property type="evidence" value="ECO:0007669"/>
    <property type="project" value="TreeGrafter"/>
</dbReference>
<feature type="domain" description="Gfo/Idh/MocA-like oxidoreductase N-terminal" evidence="3">
    <location>
        <begin position="5"/>
        <end position="121"/>
    </location>
</feature>
<evidence type="ECO:0000313" key="6">
    <source>
        <dbReference type="Proteomes" id="UP000706163"/>
    </source>
</evidence>
<dbReference type="AlphaFoldDB" id="A0A921GZ40"/>
<dbReference type="SUPFAM" id="SSF55347">
    <property type="entry name" value="Glyceraldehyde-3-phosphate dehydrogenase-like, C-terminal domain"/>
    <property type="match status" value="1"/>
</dbReference>
<sequence length="344" mass="38008">MTQLKIGQVGLGRLGRIHAQNLSKYIMNAELFAVTSIVPEELDYAKNELGVKHCYTSYTEMINNDELDAVIIVSPSGFHTVQISQALKKGLHVFSEKPIGIDLTTINDLLSELDNHPNTVFQLGFMRRFDDSYLYAKEVIERGDLGEITSMRCYGIDPSEGLPSFINFAKNSASGGIFLDMSIHDIDLVRWFTESEFSTVYALGNSLAAPQLADYNELETGACLATLENGVIVYLLAGRNANHGYHVETEIIGTKGMIRIGNAPEKNLVTVYDDNGVIRPTSTHFPERFKIAFINELTTFVNSIINNEKPTITGNDGLKSTEAAIAMQESFEKNEVVKLAGARI</sequence>
<organism evidence="5 6">
    <name type="scientific">Staphylococcus kloosii</name>
    <dbReference type="NCBI Taxonomy" id="29384"/>
    <lineage>
        <taxon>Bacteria</taxon>
        <taxon>Bacillati</taxon>
        <taxon>Bacillota</taxon>
        <taxon>Bacilli</taxon>
        <taxon>Bacillales</taxon>
        <taxon>Staphylococcaceae</taxon>
        <taxon>Staphylococcus</taxon>
    </lineage>
</organism>
<comment type="similarity">
    <text evidence="1">Belongs to the Gfo/Idh/MocA family.</text>
</comment>
<reference evidence="5" key="1">
    <citation type="journal article" date="2021" name="PeerJ">
        <title>Extensive microbial diversity within the chicken gut microbiome revealed by metagenomics and culture.</title>
        <authorList>
            <person name="Gilroy R."/>
            <person name="Ravi A."/>
            <person name="Getino M."/>
            <person name="Pursley I."/>
            <person name="Horton D.L."/>
            <person name="Alikhan N.F."/>
            <person name="Baker D."/>
            <person name="Gharbi K."/>
            <person name="Hall N."/>
            <person name="Watson M."/>
            <person name="Adriaenssens E.M."/>
            <person name="Foster-Nyarko E."/>
            <person name="Jarju S."/>
            <person name="Secka A."/>
            <person name="Antonio M."/>
            <person name="Oren A."/>
            <person name="Chaudhuri R.R."/>
            <person name="La Ragione R."/>
            <person name="Hildebrand F."/>
            <person name="Pallen M.J."/>
        </authorList>
    </citation>
    <scope>NUCLEOTIDE SEQUENCE</scope>
    <source>
        <strain evidence="5">CHK149-3286</strain>
    </source>
</reference>
<accession>A0A921GZ40</accession>
<dbReference type="Gene3D" id="3.40.50.720">
    <property type="entry name" value="NAD(P)-binding Rossmann-like Domain"/>
    <property type="match status" value="1"/>
</dbReference>
<reference evidence="5" key="2">
    <citation type="submission" date="2021-09" db="EMBL/GenBank/DDBJ databases">
        <authorList>
            <person name="Gilroy R."/>
        </authorList>
    </citation>
    <scope>NUCLEOTIDE SEQUENCE</scope>
    <source>
        <strain evidence="5">CHK149-3286</strain>
    </source>
</reference>
<dbReference type="PANTHER" id="PTHR42840:SF3">
    <property type="entry name" value="BINDING ROSSMANN FOLD OXIDOREDUCTASE, PUTATIVE (AFU_ORTHOLOGUE AFUA_2G10240)-RELATED"/>
    <property type="match status" value="1"/>
</dbReference>
<dbReference type="InterPro" id="IPR036291">
    <property type="entry name" value="NAD(P)-bd_dom_sf"/>
</dbReference>
<keyword evidence="2" id="KW-0560">Oxidoreductase</keyword>
<evidence type="ECO:0000313" key="5">
    <source>
        <dbReference type="EMBL" id="HJF67158.1"/>
    </source>
</evidence>
<protein>
    <submittedName>
        <fullName evidence="5">Gfo/Idh/MocA family oxidoreductase</fullName>
    </submittedName>
</protein>